<dbReference type="EMBL" id="RSEC01000048">
    <property type="protein sequence ID" value="RSD16335.1"/>
    <property type="molecule type" value="Genomic_DNA"/>
</dbReference>
<comment type="caution">
    <text evidence="1">The sequence shown here is derived from an EMBL/GenBank/DDBJ whole genome shotgun (WGS) entry which is preliminary data.</text>
</comment>
<accession>A0A427T7K5</accession>
<gene>
    <name evidence="1" type="ORF">EIY87_22030</name>
</gene>
<protein>
    <submittedName>
        <fullName evidence="1">Uncharacterized protein</fullName>
    </submittedName>
</protein>
<evidence type="ECO:0000313" key="2">
    <source>
        <dbReference type="Proteomes" id="UP000267081"/>
    </source>
</evidence>
<evidence type="ECO:0000313" key="1">
    <source>
        <dbReference type="EMBL" id="RSD16335.1"/>
    </source>
</evidence>
<keyword evidence="2" id="KW-1185">Reference proteome</keyword>
<organism evidence="1 2">
    <name type="scientific">Amycolatopsis eburnea</name>
    <dbReference type="NCBI Taxonomy" id="2267691"/>
    <lineage>
        <taxon>Bacteria</taxon>
        <taxon>Bacillati</taxon>
        <taxon>Actinomycetota</taxon>
        <taxon>Actinomycetes</taxon>
        <taxon>Pseudonocardiales</taxon>
        <taxon>Pseudonocardiaceae</taxon>
        <taxon>Amycolatopsis</taxon>
    </lineage>
</organism>
<sequence length="91" mass="10185">MGPSVMTAAVIYIDPLMIHPVVDGVWHHARLDGIPDPGEEVTMLCGVTGVAAFLPLSQRRHRTIPRQCERCDAIIRHQRGIPLRQNRIGRN</sequence>
<reference evidence="1 2" key="1">
    <citation type="submission" date="2018-12" db="EMBL/GenBank/DDBJ databases">
        <title>Amycolatopsis eburnea sp. nov. actinomycete associate with arbuscular mycorrhiza fungal spore.</title>
        <authorList>
            <person name="Lumyong S."/>
            <person name="Chaiya L."/>
        </authorList>
    </citation>
    <scope>NUCLEOTIDE SEQUENCE [LARGE SCALE GENOMIC DNA]</scope>
    <source>
        <strain evidence="1 2">GLM-1</strain>
    </source>
</reference>
<proteinExistence type="predicted"/>
<dbReference type="Proteomes" id="UP000267081">
    <property type="component" value="Unassembled WGS sequence"/>
</dbReference>
<dbReference type="OrthoDB" id="3636374at2"/>
<dbReference type="AlphaFoldDB" id="A0A427T7K5"/>
<name>A0A427T7K5_9PSEU</name>